<organism evidence="2 3">
    <name type="scientific">Natrarchaeobaculum aegyptiacum</name>
    <dbReference type="NCBI Taxonomy" id="745377"/>
    <lineage>
        <taxon>Archaea</taxon>
        <taxon>Methanobacteriati</taxon>
        <taxon>Methanobacteriota</taxon>
        <taxon>Stenosarchaea group</taxon>
        <taxon>Halobacteria</taxon>
        <taxon>Halobacteriales</taxon>
        <taxon>Natrialbaceae</taxon>
        <taxon>Natrarchaeobaculum</taxon>
    </lineage>
</organism>
<feature type="compositionally biased region" description="Basic and acidic residues" evidence="1">
    <location>
        <begin position="122"/>
        <end position="131"/>
    </location>
</feature>
<feature type="compositionally biased region" description="Basic and acidic residues" evidence="1">
    <location>
        <begin position="80"/>
        <end position="95"/>
    </location>
</feature>
<dbReference type="Proteomes" id="UP000250088">
    <property type="component" value="Chromosome"/>
</dbReference>
<evidence type="ECO:0000313" key="2">
    <source>
        <dbReference type="EMBL" id="ARS89981.1"/>
    </source>
</evidence>
<accession>A0A2Z2HS12</accession>
<dbReference type="Pfam" id="PF19126">
    <property type="entry name" value="DUF5810"/>
    <property type="match status" value="1"/>
</dbReference>
<feature type="compositionally biased region" description="Polar residues" evidence="1">
    <location>
        <begin position="134"/>
        <end position="146"/>
    </location>
</feature>
<protein>
    <submittedName>
        <fullName evidence="2">Uncharacterized protein</fullName>
    </submittedName>
</protein>
<dbReference type="GeneID" id="32894361"/>
<gene>
    <name evidence="2" type="ORF">B1756_09740</name>
</gene>
<proteinExistence type="predicted"/>
<sequence>MGYACPVCGVEQPDAAHLANHLAVTASLGREDHEEWLAERVPDWGEMGPTELGDRLTEYAPAVDTPDPVTGPEPSPQHGRGHDHGHSHAHDHDGARPSGLEDALAHQSRQPGRGSLSAEARGALEEARELTRQMYESGSDATSDAESTPDPADGGDAGGDGTASDETGTANENA</sequence>
<dbReference type="InterPro" id="IPR043833">
    <property type="entry name" value="DUF5810"/>
</dbReference>
<dbReference type="AlphaFoldDB" id="A0A2Z2HS12"/>
<feature type="compositionally biased region" description="Low complexity" evidence="1">
    <location>
        <begin position="162"/>
        <end position="174"/>
    </location>
</feature>
<dbReference type="KEGG" id="naj:B1756_09740"/>
<dbReference type="RefSeq" id="WP_086888359.1">
    <property type="nucleotide sequence ID" value="NZ_CP019893.1"/>
</dbReference>
<feature type="region of interest" description="Disordered" evidence="1">
    <location>
        <begin position="39"/>
        <end position="174"/>
    </location>
</feature>
<name>A0A2Z2HS12_9EURY</name>
<keyword evidence="3" id="KW-1185">Reference proteome</keyword>
<dbReference type="OrthoDB" id="342503at2157"/>
<dbReference type="EMBL" id="CP019893">
    <property type="protein sequence ID" value="ARS89981.1"/>
    <property type="molecule type" value="Genomic_DNA"/>
</dbReference>
<evidence type="ECO:0000256" key="1">
    <source>
        <dbReference type="SAM" id="MobiDB-lite"/>
    </source>
</evidence>
<evidence type="ECO:0000313" key="3">
    <source>
        <dbReference type="Proteomes" id="UP000250088"/>
    </source>
</evidence>
<reference evidence="3" key="1">
    <citation type="submission" date="2017-02" db="EMBL/GenBank/DDBJ databases">
        <title>Natronthermophilus aegyptiacus gen. nov.,sp. nov., an aerobic, extremely halophilic alkalithermophilic archaeon isolated from the athalassohaline Wadi An Natrun, Egypt.</title>
        <authorList>
            <person name="Zhao B."/>
        </authorList>
    </citation>
    <scope>NUCLEOTIDE SEQUENCE [LARGE SCALE GENOMIC DNA]</scope>
    <source>
        <strain evidence="3">JW/NM-HA 15</strain>
    </source>
</reference>